<comment type="caution">
    <text evidence="1">The sequence shown here is derived from an EMBL/GenBank/DDBJ whole genome shotgun (WGS) entry which is preliminary data.</text>
</comment>
<sequence>MSSSRQMPGNFKQEHSIHPNLESIATAKLWLAYFSDDSNGIDNRSRRDYRRVWETQHQVKAGGGMSVATSKFPGIPRF</sequence>
<dbReference type="EMBL" id="JAAOAR010000218">
    <property type="protein sequence ID" value="KAF5594855.1"/>
    <property type="molecule type" value="Genomic_DNA"/>
</dbReference>
<proteinExistence type="predicted"/>
<gene>
    <name evidence="1" type="ORF">FPANT_4741</name>
</gene>
<keyword evidence="2" id="KW-1185">Reference proteome</keyword>
<reference evidence="1 2" key="1">
    <citation type="submission" date="2020-05" db="EMBL/GenBank/DDBJ databases">
        <title>Identification and distribution of gene clusters putatively required for synthesis of sphingolipid metabolism inhibitors in phylogenetically diverse species of the filamentous fungus Fusarium.</title>
        <authorList>
            <person name="Kim H.-S."/>
            <person name="Busman M."/>
            <person name="Brown D.W."/>
            <person name="Divon H."/>
            <person name="Uhlig S."/>
            <person name="Proctor R.H."/>
        </authorList>
    </citation>
    <scope>NUCLEOTIDE SEQUENCE [LARGE SCALE GENOMIC DNA]</scope>
    <source>
        <strain evidence="1 2">NRRL 25211</strain>
    </source>
</reference>
<evidence type="ECO:0000313" key="2">
    <source>
        <dbReference type="Proteomes" id="UP000544095"/>
    </source>
</evidence>
<accession>A0A8H5PDT6</accession>
<dbReference type="AlphaFoldDB" id="A0A8H5PDT6"/>
<protein>
    <submittedName>
        <fullName evidence="1">Uncharacterized protein</fullName>
    </submittedName>
</protein>
<dbReference type="Proteomes" id="UP000544095">
    <property type="component" value="Unassembled WGS sequence"/>
</dbReference>
<evidence type="ECO:0000313" key="1">
    <source>
        <dbReference type="EMBL" id="KAF5594855.1"/>
    </source>
</evidence>
<name>A0A8H5PDT6_9HYPO</name>
<organism evidence="1 2">
    <name type="scientific">Fusarium pseudoanthophilum</name>
    <dbReference type="NCBI Taxonomy" id="48495"/>
    <lineage>
        <taxon>Eukaryota</taxon>
        <taxon>Fungi</taxon>
        <taxon>Dikarya</taxon>
        <taxon>Ascomycota</taxon>
        <taxon>Pezizomycotina</taxon>
        <taxon>Sordariomycetes</taxon>
        <taxon>Hypocreomycetidae</taxon>
        <taxon>Hypocreales</taxon>
        <taxon>Nectriaceae</taxon>
        <taxon>Fusarium</taxon>
        <taxon>Fusarium fujikuroi species complex</taxon>
    </lineage>
</organism>